<accession>A0ABM3HXU8</accession>
<reference evidence="3" key="1">
    <citation type="submission" date="2025-08" db="UniProtKB">
        <authorList>
            <consortium name="RefSeq"/>
        </authorList>
    </citation>
    <scope>IDENTIFICATION</scope>
    <source>
        <tissue evidence="3">Leaf</tissue>
    </source>
</reference>
<organism evidence="2 3">
    <name type="scientific">Rhodamnia argentea</name>
    <dbReference type="NCBI Taxonomy" id="178133"/>
    <lineage>
        <taxon>Eukaryota</taxon>
        <taxon>Viridiplantae</taxon>
        <taxon>Streptophyta</taxon>
        <taxon>Embryophyta</taxon>
        <taxon>Tracheophyta</taxon>
        <taxon>Spermatophyta</taxon>
        <taxon>Magnoliopsida</taxon>
        <taxon>eudicotyledons</taxon>
        <taxon>Gunneridae</taxon>
        <taxon>Pentapetalae</taxon>
        <taxon>rosids</taxon>
        <taxon>malvids</taxon>
        <taxon>Myrtales</taxon>
        <taxon>Myrtaceae</taxon>
        <taxon>Myrtoideae</taxon>
        <taxon>Myrteae</taxon>
        <taxon>Australasian group</taxon>
        <taxon>Rhodamnia</taxon>
    </lineage>
</organism>
<proteinExistence type="predicted"/>
<evidence type="ECO:0000313" key="2">
    <source>
        <dbReference type="Proteomes" id="UP000827889"/>
    </source>
</evidence>
<evidence type="ECO:0000313" key="3">
    <source>
        <dbReference type="RefSeq" id="XP_048141424.1"/>
    </source>
</evidence>
<feature type="compositionally biased region" description="Polar residues" evidence="1">
    <location>
        <begin position="394"/>
        <end position="407"/>
    </location>
</feature>
<dbReference type="PANTHER" id="PTHR34285:SF6">
    <property type="entry name" value="TRANSMEMBRANE PROTEIN"/>
    <property type="match status" value="1"/>
</dbReference>
<feature type="compositionally biased region" description="Basic and acidic residues" evidence="1">
    <location>
        <begin position="377"/>
        <end position="393"/>
    </location>
</feature>
<keyword evidence="2" id="KW-1185">Reference proteome</keyword>
<dbReference type="RefSeq" id="XP_048141424.1">
    <property type="nucleotide sequence ID" value="XM_048285467.1"/>
</dbReference>
<sequence>MKFSLKLPDNDCRRRGGGDPTCNHHHHHHPILKAKLPLTIVNQPFTSTIATTTTTTTPSSYFTFSLSTSFPSFPSLKLSYSPTAASSAGSPISLTLKSGIGLFGSPNNSPIVFSAHFPLSLSSPIPNSPVFSLHFRPQLGHFSLSKSTSSNPSYSQDLDAKRFVEPNQGKNEVTLAGVSDHLGSELGIGGGFLMGGSSTWEELKLEPCCGKELFRSSDSADYGRNLTNDGKVMPQSCKSHGKSGNLKMFSGIGVRARTMLPIAKRVRVNFRWGMNLPVADSGTGMPFLTVSKIGFETIEEAKGQNERKEESNFGDSELLRGMFLQIRKDLEEMQRENSEMKLCLEGMRLGIGTREGPGEKIGVGDRDSMNLGVRRGDFEMWKSKKSGREENGRESNQSLNRSNSLASELQRAMKYASS</sequence>
<dbReference type="PANTHER" id="PTHR34285">
    <property type="entry name" value="OS08G0510800 PROTEIN"/>
    <property type="match status" value="1"/>
</dbReference>
<feature type="region of interest" description="Disordered" evidence="1">
    <location>
        <begin position="377"/>
        <end position="418"/>
    </location>
</feature>
<evidence type="ECO:0000256" key="1">
    <source>
        <dbReference type="SAM" id="MobiDB-lite"/>
    </source>
</evidence>
<name>A0ABM3HXU8_9MYRT</name>
<dbReference type="GeneID" id="125316633"/>
<gene>
    <name evidence="3" type="primary">LOC125316633</name>
</gene>
<dbReference type="Proteomes" id="UP000827889">
    <property type="component" value="Chromosome 9"/>
</dbReference>
<protein>
    <submittedName>
        <fullName evidence="3">Uncharacterized protein LOC125316633</fullName>
    </submittedName>
</protein>